<dbReference type="AlphaFoldDB" id="A0A7G2CTH7"/>
<dbReference type="EMBL" id="LR877172">
    <property type="protein sequence ID" value="CAD2222825.1"/>
    <property type="molecule type" value="Genomic_DNA"/>
</dbReference>
<organism evidence="1 2">
    <name type="scientific">Angomonas deanei</name>
    <dbReference type="NCBI Taxonomy" id="59799"/>
    <lineage>
        <taxon>Eukaryota</taxon>
        <taxon>Discoba</taxon>
        <taxon>Euglenozoa</taxon>
        <taxon>Kinetoplastea</taxon>
        <taxon>Metakinetoplastina</taxon>
        <taxon>Trypanosomatida</taxon>
        <taxon>Trypanosomatidae</taxon>
        <taxon>Strigomonadinae</taxon>
        <taxon>Angomonas</taxon>
    </lineage>
</organism>
<protein>
    <submittedName>
        <fullName evidence="1">Uncharacterized protein</fullName>
    </submittedName>
</protein>
<dbReference type="Proteomes" id="UP000515908">
    <property type="component" value="Chromosome 28"/>
</dbReference>
<dbReference type="OrthoDB" id="272028at2759"/>
<reference evidence="1 2" key="1">
    <citation type="submission" date="2020-08" db="EMBL/GenBank/DDBJ databases">
        <authorList>
            <person name="Newling K."/>
            <person name="Davey J."/>
            <person name="Forrester S."/>
        </authorList>
    </citation>
    <scope>NUCLEOTIDE SEQUENCE [LARGE SCALE GENOMIC DNA]</scope>
    <source>
        <strain evidence="2">Crithidia deanei Carvalho (ATCC PRA-265)</strain>
    </source>
</reference>
<proteinExistence type="predicted"/>
<name>A0A7G2CTH7_9TRYP</name>
<accession>A0A7G2CTH7</accession>
<sequence length="488" mass="55144">MPPVDFYYDVGLSSYPPAPAPLDVVASTLPSPRSTEDGVVVSVKDFRDYIPPYFVPVEALLQCMPGYTLQHLQEYLDTHAVELVRVGESRFIRLHGGFGKIPIHREDGADVEESLKPYQPDPSLVTAFEVVFQGNTDQWMPLEELLGKADPKAVAALPYEGEFAILYFAQMQHKFNFSVSPTSGSAVKLRPVPVRGLTELTTPTPTSLSFFFFTIPTDEQISTEKLKALTPADVASEINLYYGTLESFFAMHGPIFYISEDCSIVMRTSYRRRLQFASLTLEQQLQVAMEKKDKPKIRTIRRRIAFRDNPSHPFHDPDNLAMEVAKYLPRKGHVLMKMFMRHLPEDVINFLPSRHYAFFKGYPQYFQIFEYHKAGTWALSRPGLPLPKGVIRQQFDENDLLRLTAEQLQARGGKASCSTVIVNLPQGAQELVRKRHGGLYYFFEKHPDHFRLVLPSDASNTVSAAVAHLIKVPSTLSVEDDEGGDEPK</sequence>
<dbReference type="VEuPathDB" id="TriTrypDB:ADEAN_001037900"/>
<evidence type="ECO:0000313" key="1">
    <source>
        <dbReference type="EMBL" id="CAD2222825.1"/>
    </source>
</evidence>
<keyword evidence="2" id="KW-1185">Reference proteome</keyword>
<evidence type="ECO:0000313" key="2">
    <source>
        <dbReference type="Proteomes" id="UP000515908"/>
    </source>
</evidence>
<gene>
    <name evidence="1" type="ORF">ADEAN_001037900</name>
</gene>